<dbReference type="PANTHER" id="PTHR24353">
    <property type="entry name" value="CYCLIC NUCLEOTIDE-DEPENDENT PROTEIN KINASE"/>
    <property type="match status" value="1"/>
</dbReference>
<dbReference type="InterPro" id="IPR008271">
    <property type="entry name" value="Ser/Thr_kinase_AS"/>
</dbReference>
<dbReference type="PRINTS" id="PR00109">
    <property type="entry name" value="TYRKINASE"/>
</dbReference>
<protein>
    <recommendedName>
        <fullName evidence="7">Protein kinase domain-containing protein</fullName>
    </recommendedName>
</protein>
<evidence type="ECO:0000256" key="3">
    <source>
        <dbReference type="ARBA" id="ARBA00022741"/>
    </source>
</evidence>
<dbReference type="GO" id="GO:0004674">
    <property type="term" value="F:protein serine/threonine kinase activity"/>
    <property type="evidence" value="ECO:0007669"/>
    <property type="project" value="UniProtKB-KW"/>
</dbReference>
<dbReference type="InterPro" id="IPR017441">
    <property type="entry name" value="Protein_kinase_ATP_BS"/>
</dbReference>
<accession>A0A6G0X561</accession>
<dbReference type="FunFam" id="1.10.510.10:FF:000571">
    <property type="entry name" value="Maternal embryonic leucine zipper kinase"/>
    <property type="match status" value="1"/>
</dbReference>
<dbReference type="Pfam" id="PF00069">
    <property type="entry name" value="Pkinase"/>
    <property type="match status" value="1"/>
</dbReference>
<feature type="binding site" evidence="6">
    <location>
        <position position="47"/>
    </location>
    <ligand>
        <name>ATP</name>
        <dbReference type="ChEBI" id="CHEBI:30616"/>
    </ligand>
</feature>
<evidence type="ECO:0000313" key="8">
    <source>
        <dbReference type="EMBL" id="KAF0735096.1"/>
    </source>
</evidence>
<dbReference type="Gene3D" id="3.30.200.20">
    <property type="entry name" value="Phosphorylase Kinase, domain 1"/>
    <property type="match status" value="1"/>
</dbReference>
<dbReference type="Gene3D" id="1.10.510.10">
    <property type="entry name" value="Transferase(Phosphotransferase) domain 1"/>
    <property type="match status" value="1"/>
</dbReference>
<dbReference type="AlphaFoldDB" id="A0A6G0X561"/>
<dbReference type="InterPro" id="IPR011009">
    <property type="entry name" value="Kinase-like_dom_sf"/>
</dbReference>
<keyword evidence="5 6" id="KW-0067">ATP-binding</keyword>
<keyword evidence="4" id="KW-0418">Kinase</keyword>
<keyword evidence="2" id="KW-0808">Transferase</keyword>
<dbReference type="PROSITE" id="PS50011">
    <property type="entry name" value="PROTEIN_KINASE_DOM"/>
    <property type="match status" value="1"/>
</dbReference>
<keyword evidence="3 6" id="KW-0547">Nucleotide-binding</keyword>
<evidence type="ECO:0000259" key="7">
    <source>
        <dbReference type="PROSITE" id="PS50011"/>
    </source>
</evidence>
<evidence type="ECO:0000256" key="5">
    <source>
        <dbReference type="ARBA" id="ARBA00022840"/>
    </source>
</evidence>
<dbReference type="InterPro" id="IPR001245">
    <property type="entry name" value="Ser-Thr/Tyr_kinase_cat_dom"/>
</dbReference>
<keyword evidence="1" id="KW-0723">Serine/threonine-protein kinase</keyword>
<reference evidence="8 9" key="1">
    <citation type="submission" date="2019-07" db="EMBL/GenBank/DDBJ databases">
        <title>Genomics analysis of Aphanomyces spp. identifies a new class of oomycete effector associated with host adaptation.</title>
        <authorList>
            <person name="Gaulin E."/>
        </authorList>
    </citation>
    <scope>NUCLEOTIDE SEQUENCE [LARGE SCALE GENOMIC DNA]</scope>
    <source>
        <strain evidence="8 9">ATCC 201684</strain>
    </source>
</reference>
<keyword evidence="9" id="KW-1185">Reference proteome</keyword>
<sequence>MNESVVKESSKKPSASEFTLGRELGQGNFSKVFLATHKTTQEVFAVKVIEKARIMRMKIRHPNIFNEVNMEKMVLNMLRHPNIVRLYHTFQDATNLYFLMEYVAGGELWDHLVLDGKQIGCTEALARFYSADIVNALEYMASRHIVHRDLKPENMIVAKCDGHLRIVDFGTAKNMSDISLNGPNFVGTPEYMSPETIENQSVDATSDLWALGCIIYQFFTGETPFQGGSPYLTFLRVKAGSFDLPDFVPNDARDLISQLLQKEPSARPTYAAIKAHPFFTGIDFSRHMETSPPMPTSDDIAIVQAAKAIAAFVKFPEDNAVPAALAHNGPADQRNRLMHVLNRMQLLQNHLVYPRFFQSQALGRCLYATKRGYIGYVHGTQNQWSKPFQFVHLSGPQLESTNAFDDSIKRQTRLGALQKALGLVNALEPAFLVVSGNMTRASPGEKEYDEQVATFQTALDATLNPQIRVVFVPGCQDDKQMTQADIDQYTSNFGDDYYSFWFGGVKCIVLNSALMLHKEVLHERTLAQDHWLQQELEHGSLCAHHTCVFTHHPFFLDAKDEDMATIPTDESNNAIHTSYNMPIGTRLPYVSMLAEAKVRGLFSSHFHTTKVSSVSRPTKDEETVEDPSTVCPVVVTNSFDNDEISLQLVHVEQSGLRIETRVVKD</sequence>
<dbReference type="InterPro" id="IPR029052">
    <property type="entry name" value="Metallo-depent_PP-like"/>
</dbReference>
<feature type="domain" description="Protein kinase" evidence="7">
    <location>
        <begin position="18"/>
        <end position="279"/>
    </location>
</feature>
<dbReference type="PROSITE" id="PS00107">
    <property type="entry name" value="PROTEIN_KINASE_ATP"/>
    <property type="match status" value="1"/>
</dbReference>
<dbReference type="Proteomes" id="UP000481153">
    <property type="component" value="Unassembled WGS sequence"/>
</dbReference>
<dbReference type="SUPFAM" id="SSF56112">
    <property type="entry name" value="Protein kinase-like (PK-like)"/>
    <property type="match status" value="1"/>
</dbReference>
<name>A0A6G0X561_9STRA</name>
<dbReference type="FunFam" id="3.30.200.20:FF:000042">
    <property type="entry name" value="Aurora kinase A"/>
    <property type="match status" value="1"/>
</dbReference>
<dbReference type="VEuPathDB" id="FungiDB:AeMF1_017022"/>
<dbReference type="EMBL" id="VJMJ01000101">
    <property type="protein sequence ID" value="KAF0735096.1"/>
    <property type="molecule type" value="Genomic_DNA"/>
</dbReference>
<gene>
    <name evidence="8" type="ORF">Ae201684_008309</name>
</gene>
<dbReference type="InterPro" id="IPR000719">
    <property type="entry name" value="Prot_kinase_dom"/>
</dbReference>
<comment type="caution">
    <text evidence="8">The sequence shown here is derived from an EMBL/GenBank/DDBJ whole genome shotgun (WGS) entry which is preliminary data.</text>
</comment>
<dbReference type="SMART" id="SM00220">
    <property type="entry name" value="S_TKc"/>
    <property type="match status" value="1"/>
</dbReference>
<evidence type="ECO:0000313" key="9">
    <source>
        <dbReference type="Proteomes" id="UP000481153"/>
    </source>
</evidence>
<evidence type="ECO:0000256" key="4">
    <source>
        <dbReference type="ARBA" id="ARBA00022777"/>
    </source>
</evidence>
<dbReference type="SUPFAM" id="SSF56300">
    <property type="entry name" value="Metallo-dependent phosphatases"/>
    <property type="match status" value="1"/>
</dbReference>
<organism evidence="8 9">
    <name type="scientific">Aphanomyces euteiches</name>
    <dbReference type="NCBI Taxonomy" id="100861"/>
    <lineage>
        <taxon>Eukaryota</taxon>
        <taxon>Sar</taxon>
        <taxon>Stramenopiles</taxon>
        <taxon>Oomycota</taxon>
        <taxon>Saprolegniomycetes</taxon>
        <taxon>Saprolegniales</taxon>
        <taxon>Verrucalvaceae</taxon>
        <taxon>Aphanomyces</taxon>
    </lineage>
</organism>
<dbReference type="GO" id="GO:0005524">
    <property type="term" value="F:ATP binding"/>
    <property type="evidence" value="ECO:0007669"/>
    <property type="project" value="UniProtKB-UniRule"/>
</dbReference>
<evidence type="ECO:0000256" key="6">
    <source>
        <dbReference type="PROSITE-ProRule" id="PRU10141"/>
    </source>
</evidence>
<dbReference type="PROSITE" id="PS00108">
    <property type="entry name" value="PROTEIN_KINASE_ST"/>
    <property type="match status" value="1"/>
</dbReference>
<dbReference type="Gene3D" id="3.60.21.10">
    <property type="match status" value="1"/>
</dbReference>
<evidence type="ECO:0000256" key="2">
    <source>
        <dbReference type="ARBA" id="ARBA00022679"/>
    </source>
</evidence>
<proteinExistence type="predicted"/>
<evidence type="ECO:0000256" key="1">
    <source>
        <dbReference type="ARBA" id="ARBA00022527"/>
    </source>
</evidence>